<accession>A0A7X9RYW0</accession>
<dbReference type="Pfam" id="PF00884">
    <property type="entry name" value="Sulfatase"/>
    <property type="match status" value="1"/>
</dbReference>
<dbReference type="InterPro" id="IPR035874">
    <property type="entry name" value="IDS"/>
</dbReference>
<comment type="cofactor">
    <cofactor evidence="1">
        <name>Ca(2+)</name>
        <dbReference type="ChEBI" id="CHEBI:29108"/>
    </cofactor>
</comment>
<dbReference type="PANTHER" id="PTHR45953:SF1">
    <property type="entry name" value="IDURONATE 2-SULFATASE"/>
    <property type="match status" value="1"/>
</dbReference>
<name>A0A7X9RYW0_9BACT</name>
<evidence type="ECO:0000256" key="4">
    <source>
        <dbReference type="ARBA" id="ARBA00022729"/>
    </source>
</evidence>
<proteinExistence type="inferred from homology"/>
<keyword evidence="5" id="KW-0378">Hydrolase</keyword>
<dbReference type="GO" id="GO:0004423">
    <property type="term" value="F:iduronate-2-sulfatase activity"/>
    <property type="evidence" value="ECO:0007669"/>
    <property type="project" value="InterPro"/>
</dbReference>
<evidence type="ECO:0000313" key="8">
    <source>
        <dbReference type="EMBL" id="NME71209.1"/>
    </source>
</evidence>
<gene>
    <name evidence="8" type="ORF">HHU12_24810</name>
</gene>
<dbReference type="EMBL" id="JABANE010000089">
    <property type="protein sequence ID" value="NME71209.1"/>
    <property type="molecule type" value="Genomic_DNA"/>
</dbReference>
<dbReference type="RefSeq" id="WP_169659431.1">
    <property type="nucleotide sequence ID" value="NZ_JABANE010000089.1"/>
</dbReference>
<dbReference type="AlphaFoldDB" id="A0A7X9RYW0"/>
<keyword evidence="9" id="KW-1185">Reference proteome</keyword>
<dbReference type="InterPro" id="IPR017850">
    <property type="entry name" value="Alkaline_phosphatase_core_sf"/>
</dbReference>
<dbReference type="Proteomes" id="UP000576082">
    <property type="component" value="Unassembled WGS sequence"/>
</dbReference>
<dbReference type="PROSITE" id="PS51257">
    <property type="entry name" value="PROKAR_LIPOPROTEIN"/>
    <property type="match status" value="1"/>
</dbReference>
<evidence type="ECO:0000256" key="5">
    <source>
        <dbReference type="ARBA" id="ARBA00022801"/>
    </source>
</evidence>
<dbReference type="GO" id="GO:0005737">
    <property type="term" value="C:cytoplasm"/>
    <property type="evidence" value="ECO:0007669"/>
    <property type="project" value="TreeGrafter"/>
</dbReference>
<keyword evidence="3" id="KW-0479">Metal-binding</keyword>
<feature type="domain" description="Sulfatase N-terminal" evidence="7">
    <location>
        <begin position="30"/>
        <end position="385"/>
    </location>
</feature>
<evidence type="ECO:0000256" key="3">
    <source>
        <dbReference type="ARBA" id="ARBA00022723"/>
    </source>
</evidence>
<sequence>MNILLRIVIGYLLGTLMISCETTSSPLQKPNILLLYMDDLRPQLGCYGQSNIKSPHIDQLAEEGILFTNAYCNVAVCGASRASMLTGIRPTKSIFRDYKVFVQDDTPTAITLPQLFKKNGYKTISNGKIFHHLDDRIEDWDEVWRPYAFDENPFGLAPTEWWQGLWRDYQSPENKKVYKATNRGPAYEKAEVEDGEYIDGLLTHKVIDDLEKLKESNAPFFLTAGFISPHLPFNAPALHWEKYKASEIKLPYNNFVAKNAPEISISASHELRQYNGIPPKGERVDDTTALQLIHGYYATVSYVDTLIGKILKKLKDTGLDKNTIVILVSDHGYNLQEHAQWAKWTSHRTSMQVPLIISSPFINHQGTTNALVELVDIYPTLASMAHLEVPQKQLEGESLLPILHNPELKGKPNVFINNANGYTIKTPRYSYTEYINPKDNKTFARMLYDHQIDPDENENIAVYKENKGLVDSLHHELYKHYQHNILGGELTLK</sequence>
<protein>
    <submittedName>
        <fullName evidence="8">Sulfatase</fullName>
    </submittedName>
</protein>
<reference evidence="8 9" key="1">
    <citation type="submission" date="2020-04" db="EMBL/GenBank/DDBJ databases">
        <title>Flammeovirga sp. SR4, a novel species isolated from seawater.</title>
        <authorList>
            <person name="Wang X."/>
        </authorList>
    </citation>
    <scope>NUCLEOTIDE SEQUENCE [LARGE SCALE GENOMIC DNA]</scope>
    <source>
        <strain evidence="8 9">ATCC 23126</strain>
    </source>
</reference>
<keyword evidence="6" id="KW-0106">Calcium</keyword>
<dbReference type="CDD" id="cd16030">
    <property type="entry name" value="iduronate-2-sulfatase"/>
    <property type="match status" value="1"/>
</dbReference>
<dbReference type="Gene3D" id="3.40.720.10">
    <property type="entry name" value="Alkaline Phosphatase, subunit A"/>
    <property type="match status" value="1"/>
</dbReference>
<evidence type="ECO:0000259" key="7">
    <source>
        <dbReference type="Pfam" id="PF00884"/>
    </source>
</evidence>
<evidence type="ECO:0000256" key="1">
    <source>
        <dbReference type="ARBA" id="ARBA00001913"/>
    </source>
</evidence>
<dbReference type="SUPFAM" id="SSF53649">
    <property type="entry name" value="Alkaline phosphatase-like"/>
    <property type="match status" value="1"/>
</dbReference>
<comment type="similarity">
    <text evidence="2">Belongs to the sulfatase family.</text>
</comment>
<dbReference type="PANTHER" id="PTHR45953">
    <property type="entry name" value="IDURONATE 2-SULFATASE"/>
    <property type="match status" value="1"/>
</dbReference>
<evidence type="ECO:0000313" key="9">
    <source>
        <dbReference type="Proteomes" id="UP000576082"/>
    </source>
</evidence>
<evidence type="ECO:0000256" key="2">
    <source>
        <dbReference type="ARBA" id="ARBA00008779"/>
    </source>
</evidence>
<comment type="caution">
    <text evidence="8">The sequence shown here is derived from an EMBL/GenBank/DDBJ whole genome shotgun (WGS) entry which is preliminary data.</text>
</comment>
<keyword evidence="4" id="KW-0732">Signal</keyword>
<dbReference type="GO" id="GO:0046872">
    <property type="term" value="F:metal ion binding"/>
    <property type="evidence" value="ECO:0007669"/>
    <property type="project" value="UniProtKB-KW"/>
</dbReference>
<organism evidence="8 9">
    <name type="scientific">Flammeovirga aprica JL-4</name>
    <dbReference type="NCBI Taxonomy" id="694437"/>
    <lineage>
        <taxon>Bacteria</taxon>
        <taxon>Pseudomonadati</taxon>
        <taxon>Bacteroidota</taxon>
        <taxon>Cytophagia</taxon>
        <taxon>Cytophagales</taxon>
        <taxon>Flammeovirgaceae</taxon>
        <taxon>Flammeovirga</taxon>
    </lineage>
</organism>
<dbReference type="InterPro" id="IPR000917">
    <property type="entry name" value="Sulfatase_N"/>
</dbReference>
<evidence type="ECO:0000256" key="6">
    <source>
        <dbReference type="ARBA" id="ARBA00022837"/>
    </source>
</evidence>